<proteinExistence type="predicted"/>
<dbReference type="PANTHER" id="PTHR11006">
    <property type="entry name" value="PROTEIN ARGININE N-METHYLTRANSFERASE"/>
    <property type="match status" value="1"/>
</dbReference>
<keyword evidence="10" id="KW-1185">Reference proteome</keyword>
<dbReference type="eggNOG" id="KOG1499">
    <property type="taxonomic scope" value="Eukaryota"/>
</dbReference>
<dbReference type="Pfam" id="PF22528">
    <property type="entry name" value="PRMT_C"/>
    <property type="match status" value="1"/>
</dbReference>
<dbReference type="OrthoDB" id="7848332at2759"/>
<dbReference type="Gene3D" id="3.40.50.150">
    <property type="entry name" value="Vaccinia Virus protein VP39"/>
    <property type="match status" value="1"/>
</dbReference>
<dbReference type="GO" id="GO:0035241">
    <property type="term" value="F:protein-arginine omega-N monomethyltransferase activity"/>
    <property type="evidence" value="ECO:0000318"/>
    <property type="project" value="GO_Central"/>
</dbReference>
<dbReference type="GO" id="GO:0006355">
    <property type="term" value="P:regulation of DNA-templated transcription"/>
    <property type="evidence" value="ECO:0000318"/>
    <property type="project" value="GO_Central"/>
</dbReference>
<name>T1ELK2_HELRO</name>
<dbReference type="SMR" id="T1ELK2"/>
<evidence type="ECO:0000256" key="6">
    <source>
        <dbReference type="PROSITE-ProRule" id="PRU01015"/>
    </source>
</evidence>
<dbReference type="PROSITE" id="PS51678">
    <property type="entry name" value="SAM_MT_PRMT"/>
    <property type="match status" value="1"/>
</dbReference>
<gene>
    <name evidence="9" type="primary">20197452</name>
    <name evidence="8" type="ORF">HELRODRAFT_155669</name>
</gene>
<evidence type="ECO:0000256" key="1">
    <source>
        <dbReference type="ARBA" id="ARBA00011925"/>
    </source>
</evidence>
<dbReference type="KEGG" id="hro:HELRODRAFT_155669"/>
<evidence type="ECO:0000313" key="8">
    <source>
        <dbReference type="EMBL" id="ESO06098.1"/>
    </source>
</evidence>
<feature type="domain" description="Protein arginine N-methyltransferase" evidence="7">
    <location>
        <begin position="151"/>
        <end position="312"/>
    </location>
</feature>
<dbReference type="CTD" id="20197452"/>
<organism evidence="9 10">
    <name type="scientific">Helobdella robusta</name>
    <name type="common">Californian leech</name>
    <dbReference type="NCBI Taxonomy" id="6412"/>
    <lineage>
        <taxon>Eukaryota</taxon>
        <taxon>Metazoa</taxon>
        <taxon>Spiralia</taxon>
        <taxon>Lophotrochozoa</taxon>
        <taxon>Annelida</taxon>
        <taxon>Clitellata</taxon>
        <taxon>Hirudinea</taxon>
        <taxon>Rhynchobdellida</taxon>
        <taxon>Glossiphoniidae</taxon>
        <taxon>Helobdella</taxon>
    </lineage>
</organism>
<dbReference type="EnsemblMetazoa" id="HelroT155669">
    <property type="protein sequence ID" value="HelroP155669"/>
    <property type="gene ID" value="HelroG155669"/>
</dbReference>
<keyword evidence="4 6" id="KW-0949">S-adenosyl-L-methionine</keyword>
<evidence type="ECO:0000313" key="9">
    <source>
        <dbReference type="EnsemblMetazoa" id="HelroP155669"/>
    </source>
</evidence>
<dbReference type="PANTHER" id="PTHR11006:SF124">
    <property type="entry name" value="ARGININE METHYLTRANSFERASE 1-RELATED"/>
    <property type="match status" value="1"/>
</dbReference>
<keyword evidence="3 6" id="KW-0808">Transferase</keyword>
<sequence length="327" mass="37776">MTSKEFFNDKFARFYLHEVLIKDHYRTQSFFMSMTMNKHLFRDKYVLDLGSGTGILSLFAAKAGAKHVFAVECSHMAELSKEVIRKNKKDKVITVIHDKIENISKLPLGIDKVDVIVCDWLGHCLLHESMIPSLIYSRNKWLKPGGLIFPDKSSLYICAIEDNQYNENTTNWWRNVYGFDMTCMHEISLAEPTINFVDPDKVVTNACLLQELDMDTMKASDLNFSAPFYLKCLQYDKVQAFLIYFDVEFSKCHTPIAFSTSPDSPYTHWKQTIFYLKKPLSVQEGEEIHGVVSMKQNPLNKNLHITIDVEFAGQYSLLTDTLHYKMS</sequence>
<dbReference type="GO" id="GO:0005634">
    <property type="term" value="C:nucleus"/>
    <property type="evidence" value="ECO:0000318"/>
    <property type="project" value="GO_Central"/>
</dbReference>
<dbReference type="HOGENOM" id="CLU_017375_1_2_1"/>
<dbReference type="SUPFAM" id="SSF53335">
    <property type="entry name" value="S-adenosyl-L-methionine-dependent methyltransferases"/>
    <property type="match status" value="1"/>
</dbReference>
<dbReference type="InterPro" id="IPR029063">
    <property type="entry name" value="SAM-dependent_MTases_sf"/>
</dbReference>
<dbReference type="STRING" id="6412.T1ELK2"/>
<dbReference type="EC" id="2.1.1.319" evidence="1"/>
<dbReference type="FunFam" id="2.70.160.11:FF:000001">
    <property type="entry name" value="Blast:Protein arginine N-methyltransferase 1"/>
    <property type="match status" value="1"/>
</dbReference>
<reference evidence="9" key="3">
    <citation type="submission" date="2015-06" db="UniProtKB">
        <authorList>
            <consortium name="EnsemblMetazoa"/>
        </authorList>
    </citation>
    <scope>IDENTIFICATION</scope>
</reference>
<evidence type="ECO:0000256" key="3">
    <source>
        <dbReference type="ARBA" id="ARBA00022679"/>
    </source>
</evidence>
<dbReference type="EMBL" id="AMQM01000554">
    <property type="status" value="NOT_ANNOTATED_CDS"/>
    <property type="molecule type" value="Genomic_DNA"/>
</dbReference>
<evidence type="ECO:0000256" key="4">
    <source>
        <dbReference type="ARBA" id="ARBA00022691"/>
    </source>
</evidence>
<dbReference type="Pfam" id="PF06325">
    <property type="entry name" value="PrmA"/>
    <property type="match status" value="1"/>
</dbReference>
<dbReference type="FunFam" id="3.40.50.150:FF:000003">
    <property type="entry name" value="Blast:Protein arginine N-methyltransferase 1"/>
    <property type="match status" value="1"/>
</dbReference>
<dbReference type="RefSeq" id="XP_009015466.1">
    <property type="nucleotide sequence ID" value="XM_009017218.1"/>
</dbReference>
<dbReference type="AlphaFoldDB" id="T1ELK2"/>
<dbReference type="Proteomes" id="UP000015101">
    <property type="component" value="Unassembled WGS sequence"/>
</dbReference>
<dbReference type="EMBL" id="KB096324">
    <property type="protein sequence ID" value="ESO06098.1"/>
    <property type="molecule type" value="Genomic_DNA"/>
</dbReference>
<dbReference type="OMA" id="DENTHWK"/>
<dbReference type="GO" id="GO:0032259">
    <property type="term" value="P:methylation"/>
    <property type="evidence" value="ECO:0007669"/>
    <property type="project" value="UniProtKB-KW"/>
</dbReference>
<reference evidence="8 10" key="2">
    <citation type="journal article" date="2013" name="Nature">
        <title>Insights into bilaterian evolution from three spiralian genomes.</title>
        <authorList>
            <person name="Simakov O."/>
            <person name="Marletaz F."/>
            <person name="Cho S.J."/>
            <person name="Edsinger-Gonzales E."/>
            <person name="Havlak P."/>
            <person name="Hellsten U."/>
            <person name="Kuo D.H."/>
            <person name="Larsson T."/>
            <person name="Lv J."/>
            <person name="Arendt D."/>
            <person name="Savage R."/>
            <person name="Osoegawa K."/>
            <person name="de Jong P."/>
            <person name="Grimwood J."/>
            <person name="Chapman J.A."/>
            <person name="Shapiro H."/>
            <person name="Aerts A."/>
            <person name="Otillar R.P."/>
            <person name="Terry A.Y."/>
            <person name="Boore J.L."/>
            <person name="Grigoriev I.V."/>
            <person name="Lindberg D.R."/>
            <person name="Seaver E.C."/>
            <person name="Weisblat D.A."/>
            <person name="Putnam N.H."/>
            <person name="Rokhsar D.S."/>
        </authorList>
    </citation>
    <scope>NUCLEOTIDE SEQUENCE</scope>
</reference>
<dbReference type="InterPro" id="IPR055135">
    <property type="entry name" value="PRMT_dom"/>
</dbReference>
<dbReference type="Gene3D" id="2.70.160.11">
    <property type="entry name" value="Hnrnp arginine n-methyltransferase1"/>
    <property type="match status" value="1"/>
</dbReference>
<dbReference type="GO" id="GO:0006338">
    <property type="term" value="P:chromatin remodeling"/>
    <property type="evidence" value="ECO:0000318"/>
    <property type="project" value="GO_Central"/>
</dbReference>
<dbReference type="GO" id="GO:0035242">
    <property type="term" value="F:protein-arginine omega-N asymmetric methyltransferase activity"/>
    <property type="evidence" value="ECO:0000318"/>
    <property type="project" value="GO_Central"/>
</dbReference>
<dbReference type="GeneID" id="20197452"/>
<evidence type="ECO:0000259" key="7">
    <source>
        <dbReference type="Pfam" id="PF22528"/>
    </source>
</evidence>
<evidence type="ECO:0000256" key="5">
    <source>
        <dbReference type="ARBA" id="ARBA00049303"/>
    </source>
</evidence>
<dbReference type="InterPro" id="IPR025799">
    <property type="entry name" value="Arg_MeTrfase"/>
</dbReference>
<reference evidence="10" key="1">
    <citation type="submission" date="2012-12" db="EMBL/GenBank/DDBJ databases">
        <authorList>
            <person name="Hellsten U."/>
            <person name="Grimwood J."/>
            <person name="Chapman J.A."/>
            <person name="Shapiro H."/>
            <person name="Aerts A."/>
            <person name="Otillar R.P."/>
            <person name="Terry A.Y."/>
            <person name="Boore J.L."/>
            <person name="Simakov O."/>
            <person name="Marletaz F."/>
            <person name="Cho S.-J."/>
            <person name="Edsinger-Gonzales E."/>
            <person name="Havlak P."/>
            <person name="Kuo D.-H."/>
            <person name="Larsson T."/>
            <person name="Lv J."/>
            <person name="Arendt D."/>
            <person name="Savage R."/>
            <person name="Osoegawa K."/>
            <person name="de Jong P."/>
            <person name="Lindberg D.R."/>
            <person name="Seaver E.C."/>
            <person name="Weisblat D.A."/>
            <person name="Putnam N.H."/>
            <person name="Grigoriev I.V."/>
            <person name="Rokhsar D.S."/>
        </authorList>
    </citation>
    <scope>NUCLEOTIDE SEQUENCE</scope>
</reference>
<dbReference type="CDD" id="cd02440">
    <property type="entry name" value="AdoMet_MTases"/>
    <property type="match status" value="1"/>
</dbReference>
<evidence type="ECO:0000256" key="2">
    <source>
        <dbReference type="ARBA" id="ARBA00022603"/>
    </source>
</evidence>
<comment type="catalytic activity">
    <reaction evidence="5">
        <text>L-arginyl-[protein] + S-adenosyl-L-methionine = N(omega)-methyl-L-arginyl-[protein] + S-adenosyl-L-homocysteine + H(+)</text>
        <dbReference type="Rhea" id="RHEA:48100"/>
        <dbReference type="Rhea" id="RHEA-COMP:10532"/>
        <dbReference type="Rhea" id="RHEA-COMP:11990"/>
        <dbReference type="ChEBI" id="CHEBI:15378"/>
        <dbReference type="ChEBI" id="CHEBI:29965"/>
        <dbReference type="ChEBI" id="CHEBI:57856"/>
        <dbReference type="ChEBI" id="CHEBI:59789"/>
        <dbReference type="ChEBI" id="CHEBI:65280"/>
    </reaction>
    <physiologicalReaction direction="left-to-right" evidence="5">
        <dbReference type="Rhea" id="RHEA:48101"/>
    </physiologicalReaction>
</comment>
<accession>T1ELK2</accession>
<dbReference type="GO" id="GO:0042054">
    <property type="term" value="F:histone methyltransferase activity"/>
    <property type="evidence" value="ECO:0000318"/>
    <property type="project" value="GO_Central"/>
</dbReference>
<protein>
    <recommendedName>
        <fullName evidence="1">type I protein arginine methyltransferase</fullName>
        <ecNumber evidence="1">2.1.1.319</ecNumber>
    </recommendedName>
</protein>
<evidence type="ECO:0000313" key="10">
    <source>
        <dbReference type="Proteomes" id="UP000015101"/>
    </source>
</evidence>
<dbReference type="InParanoid" id="T1ELK2"/>
<keyword evidence="2 6" id="KW-0489">Methyltransferase</keyword>